<dbReference type="Proteomes" id="UP000034137">
    <property type="component" value="Unassembled WGS sequence"/>
</dbReference>
<gene>
    <name evidence="1" type="ORF">UT64_C0019G0007</name>
</gene>
<evidence type="ECO:0000313" key="1">
    <source>
        <dbReference type="EMBL" id="KKR32901.1"/>
    </source>
</evidence>
<reference evidence="1 2" key="1">
    <citation type="journal article" date="2015" name="Nature">
        <title>rRNA introns, odd ribosomes, and small enigmatic genomes across a large radiation of phyla.</title>
        <authorList>
            <person name="Brown C.T."/>
            <person name="Hug L.A."/>
            <person name="Thomas B.C."/>
            <person name="Sharon I."/>
            <person name="Castelle C.J."/>
            <person name="Singh A."/>
            <person name="Wilkins M.J."/>
            <person name="Williams K.H."/>
            <person name="Banfield J.F."/>
        </authorList>
    </citation>
    <scope>NUCLEOTIDE SEQUENCE [LARGE SCALE GENOMIC DNA]</scope>
</reference>
<proteinExistence type="predicted"/>
<name>A0A0G0Q6C4_9BACT</name>
<protein>
    <submittedName>
        <fullName evidence="1">Uncharacterized protein</fullName>
    </submittedName>
</protein>
<organism evidence="1 2">
    <name type="scientific">Candidatus Falkowbacteria bacterium GW2011_GWF2_39_8</name>
    <dbReference type="NCBI Taxonomy" id="1618642"/>
    <lineage>
        <taxon>Bacteria</taxon>
        <taxon>Candidatus Falkowiibacteriota</taxon>
    </lineage>
</organism>
<comment type="caution">
    <text evidence="1">The sequence shown here is derived from an EMBL/GenBank/DDBJ whole genome shotgun (WGS) entry which is preliminary data.</text>
</comment>
<accession>A0A0G0Q6C4</accession>
<sequence length="99" mass="11354">MVGVFIVQPNAEGKHLRQVSCRPVRFVKKKFGKLQEILKDQKAKNFFAANPAKRSGEMSFFLAKIMRIGKAENTYTGTNLSDLNNRWFVKNAAQKMNEF</sequence>
<evidence type="ECO:0000313" key="2">
    <source>
        <dbReference type="Proteomes" id="UP000034137"/>
    </source>
</evidence>
<dbReference type="EMBL" id="LBXO01000019">
    <property type="protein sequence ID" value="KKR32901.1"/>
    <property type="molecule type" value="Genomic_DNA"/>
</dbReference>
<dbReference type="AlphaFoldDB" id="A0A0G0Q6C4"/>